<feature type="transmembrane region" description="Helical" evidence="1">
    <location>
        <begin position="218"/>
        <end position="235"/>
    </location>
</feature>
<reference evidence="3 4" key="1">
    <citation type="journal article" date="2022" name="Mar. Drugs">
        <title>Bioassay-Guided Fractionation Leads to the Detection of Cholic Acid Generated by the Rare Thalassomonas sp.</title>
        <authorList>
            <person name="Pheiffer F."/>
            <person name="Schneider Y.K."/>
            <person name="Hansen E.H."/>
            <person name="Andersen J.H."/>
            <person name="Isaksson J."/>
            <person name="Busche T."/>
            <person name="R C."/>
            <person name="Kalinowski J."/>
            <person name="Zyl L.V."/>
            <person name="Trindade M."/>
        </authorList>
    </citation>
    <scope>NUCLEOTIDE SEQUENCE [LARGE SCALE GENOMIC DNA]</scope>
    <source>
        <strain evidence="3 4">A5K-61T</strain>
    </source>
</reference>
<sequence>MTQNFRIGLFFISTAVMFWGFLPIALKLSSSFIDPVTLTWFRFFIALIVSALIQFYAGKLSQFKQLTKPGWLKLSVAASFLIFNYVSFVYCLEYLSPGQAQLNFQTAPFFLAFGGLLFFKEKLTAVQMACFAALALGMMLFFNPYLDFSQADNGRIWLGVLIVQFSALSWCCYALIQKSLAQQLSANNILLFIYGFGIFAMLPFSRFDDFLQMSVHDWWIALFCALNTLVAYGCFAQSMKYWPTSQVGPMVALTPVISFSSTALVSYLGWWPDIITSTPLNLAALLGIAIVISSVFAIQLLPQILDKLNSG</sequence>
<feature type="transmembrane region" description="Helical" evidence="1">
    <location>
        <begin position="70"/>
        <end position="90"/>
    </location>
</feature>
<evidence type="ECO:0000313" key="3">
    <source>
        <dbReference type="EMBL" id="WDE12719.1"/>
    </source>
</evidence>
<feature type="transmembrane region" description="Helical" evidence="1">
    <location>
        <begin position="102"/>
        <end position="119"/>
    </location>
</feature>
<organism evidence="3 4">
    <name type="scientific">Thalassomonas haliotis</name>
    <dbReference type="NCBI Taxonomy" id="485448"/>
    <lineage>
        <taxon>Bacteria</taxon>
        <taxon>Pseudomonadati</taxon>
        <taxon>Pseudomonadota</taxon>
        <taxon>Gammaproteobacteria</taxon>
        <taxon>Alteromonadales</taxon>
        <taxon>Colwelliaceae</taxon>
        <taxon>Thalassomonas</taxon>
    </lineage>
</organism>
<protein>
    <submittedName>
        <fullName evidence="3">DMT family transporter</fullName>
    </submittedName>
</protein>
<feature type="transmembrane region" description="Helical" evidence="1">
    <location>
        <begin position="247"/>
        <end position="270"/>
    </location>
</feature>
<dbReference type="Pfam" id="PF00892">
    <property type="entry name" value="EamA"/>
    <property type="match status" value="2"/>
</dbReference>
<feature type="transmembrane region" description="Helical" evidence="1">
    <location>
        <begin position="188"/>
        <end position="206"/>
    </location>
</feature>
<dbReference type="SUPFAM" id="SSF103481">
    <property type="entry name" value="Multidrug resistance efflux transporter EmrE"/>
    <property type="match status" value="2"/>
</dbReference>
<gene>
    <name evidence="3" type="ORF">H3N35_04415</name>
</gene>
<feature type="transmembrane region" description="Helical" evidence="1">
    <location>
        <begin position="282"/>
        <end position="301"/>
    </location>
</feature>
<keyword evidence="1" id="KW-1133">Transmembrane helix</keyword>
<keyword evidence="1" id="KW-0812">Transmembrane</keyword>
<feature type="transmembrane region" description="Helical" evidence="1">
    <location>
        <begin position="7"/>
        <end position="26"/>
    </location>
</feature>
<evidence type="ECO:0000259" key="2">
    <source>
        <dbReference type="Pfam" id="PF00892"/>
    </source>
</evidence>
<accession>A0ABY7VG80</accession>
<evidence type="ECO:0000313" key="4">
    <source>
        <dbReference type="Proteomes" id="UP001215231"/>
    </source>
</evidence>
<dbReference type="Proteomes" id="UP001215231">
    <property type="component" value="Chromosome"/>
</dbReference>
<dbReference type="InterPro" id="IPR037185">
    <property type="entry name" value="EmrE-like"/>
</dbReference>
<dbReference type="PANTHER" id="PTHR22911:SF134">
    <property type="entry name" value="DMT FAMILY TRANSPORTER"/>
    <property type="match status" value="1"/>
</dbReference>
<keyword evidence="1" id="KW-0472">Membrane</keyword>
<feature type="domain" description="EamA" evidence="2">
    <location>
        <begin position="7"/>
        <end position="141"/>
    </location>
</feature>
<evidence type="ECO:0000256" key="1">
    <source>
        <dbReference type="SAM" id="Phobius"/>
    </source>
</evidence>
<feature type="transmembrane region" description="Helical" evidence="1">
    <location>
        <begin position="126"/>
        <end position="144"/>
    </location>
</feature>
<feature type="transmembrane region" description="Helical" evidence="1">
    <location>
        <begin position="38"/>
        <end position="58"/>
    </location>
</feature>
<keyword evidence="4" id="KW-1185">Reference proteome</keyword>
<dbReference type="RefSeq" id="WP_274053025.1">
    <property type="nucleotide sequence ID" value="NZ_CP059693.1"/>
</dbReference>
<feature type="domain" description="EamA" evidence="2">
    <location>
        <begin position="158"/>
        <end position="296"/>
    </location>
</feature>
<dbReference type="Gene3D" id="1.10.3730.20">
    <property type="match status" value="1"/>
</dbReference>
<dbReference type="PANTHER" id="PTHR22911">
    <property type="entry name" value="ACYL-MALONYL CONDENSING ENZYME-RELATED"/>
    <property type="match status" value="1"/>
</dbReference>
<dbReference type="EMBL" id="CP059693">
    <property type="protein sequence ID" value="WDE12719.1"/>
    <property type="molecule type" value="Genomic_DNA"/>
</dbReference>
<name>A0ABY7VG80_9GAMM</name>
<dbReference type="InterPro" id="IPR000620">
    <property type="entry name" value="EamA_dom"/>
</dbReference>
<feature type="transmembrane region" description="Helical" evidence="1">
    <location>
        <begin position="156"/>
        <end position="176"/>
    </location>
</feature>
<proteinExistence type="predicted"/>